<dbReference type="EMBL" id="BOOJ01000010">
    <property type="protein sequence ID" value="GIH90376.1"/>
    <property type="molecule type" value="Genomic_DNA"/>
</dbReference>
<keyword evidence="2" id="KW-1185">Reference proteome</keyword>
<protein>
    <submittedName>
        <fullName evidence="1">Uncharacterized protein</fullName>
    </submittedName>
</protein>
<dbReference type="AlphaFoldDB" id="A0A8J3WK24"/>
<gene>
    <name evidence="1" type="ORF">Psi01_10060</name>
</gene>
<evidence type="ECO:0000313" key="1">
    <source>
        <dbReference type="EMBL" id="GIH90376.1"/>
    </source>
</evidence>
<reference evidence="1 2" key="1">
    <citation type="submission" date="2021-01" db="EMBL/GenBank/DDBJ databases">
        <title>Whole genome shotgun sequence of Planobispora siamensis NBRC 107568.</title>
        <authorList>
            <person name="Komaki H."/>
            <person name="Tamura T."/>
        </authorList>
    </citation>
    <scope>NUCLEOTIDE SEQUENCE [LARGE SCALE GENOMIC DNA]</scope>
    <source>
        <strain evidence="1 2">NBRC 107568</strain>
    </source>
</reference>
<comment type="caution">
    <text evidence="1">The sequence shown here is derived from an EMBL/GenBank/DDBJ whole genome shotgun (WGS) entry which is preliminary data.</text>
</comment>
<proteinExistence type="predicted"/>
<name>A0A8J3WK24_9ACTN</name>
<dbReference type="Proteomes" id="UP000619788">
    <property type="component" value="Unassembled WGS sequence"/>
</dbReference>
<accession>A0A8J3WK24</accession>
<sequence length="192" mass="19958">MTMTEGIEMERTNTRRLGRTALVTALVGGGLLGGVAPATAAGSAESTAFAEHAAAGKTATLGPFGFGGVRLGMSAKQAAATKKIVRKPGYSPCAGWDLKAYPAGRDNVGMLISKKRGVAIIYAPKGVRTPQGIKIGSTARQMIKAYPKLEQSDSGYATVTVPGNPKASYRFLLSHGEIYQVALALKNQDCAN</sequence>
<organism evidence="1 2">
    <name type="scientific">Planobispora siamensis</name>
    <dbReference type="NCBI Taxonomy" id="936338"/>
    <lineage>
        <taxon>Bacteria</taxon>
        <taxon>Bacillati</taxon>
        <taxon>Actinomycetota</taxon>
        <taxon>Actinomycetes</taxon>
        <taxon>Streptosporangiales</taxon>
        <taxon>Streptosporangiaceae</taxon>
        <taxon>Planobispora</taxon>
    </lineage>
</organism>
<evidence type="ECO:0000313" key="2">
    <source>
        <dbReference type="Proteomes" id="UP000619788"/>
    </source>
</evidence>